<evidence type="ECO:0000256" key="1">
    <source>
        <dbReference type="SAM" id="MobiDB-lite"/>
    </source>
</evidence>
<comment type="caution">
    <text evidence="3">The sequence shown here is derived from an EMBL/GenBank/DDBJ whole genome shotgun (WGS) entry which is preliminary data.</text>
</comment>
<dbReference type="EMBL" id="CAJNNV010002946">
    <property type="protein sequence ID" value="CAE8588140.1"/>
    <property type="molecule type" value="Genomic_DNA"/>
</dbReference>
<dbReference type="InterPro" id="IPR013022">
    <property type="entry name" value="Xyl_isomerase-like_TIM-brl"/>
</dbReference>
<organism evidence="3 4">
    <name type="scientific">Polarella glacialis</name>
    <name type="common">Dinoflagellate</name>
    <dbReference type="NCBI Taxonomy" id="89957"/>
    <lineage>
        <taxon>Eukaryota</taxon>
        <taxon>Sar</taxon>
        <taxon>Alveolata</taxon>
        <taxon>Dinophyceae</taxon>
        <taxon>Suessiales</taxon>
        <taxon>Suessiaceae</taxon>
        <taxon>Polarella</taxon>
    </lineage>
</organism>
<feature type="domain" description="Xylose isomerase-like TIM barrel" evidence="2">
    <location>
        <begin position="17"/>
        <end position="246"/>
    </location>
</feature>
<dbReference type="OMA" id="CHETHRK"/>
<sequence length="349" mass="39598">MAALAPWIGPPGYEALEELVKLGYDGVEMPFKVFLHLGKDRVKQLLKQHNLKCTIMIFSDGPVCPGCGPVFGGPYAGFTAPSEAGESDRDLLVKTHLAVWKEQVKAAQEFNPTLVVSHTLKDYFTFQMAEQFFTEALRWEKEMGYFVCHETHRKRFLHSPWVARDFVCKFPEMKLCADLSHWINVAETNTEDPDLTQVIEDLAPQVYHTHCRVGYDHGPQVPDPRAPEWLPYMEGHERWWDAIFRAQVARGQKVSTMIGEHGPPTYQQCLPHSQEPVAHIWDINLWVQLRRQVRFAELFGSSGGITSRLVPSKTQGELPKTSPGESILKGRKRCGVQTDEEASKAKRAC</sequence>
<feature type="region of interest" description="Disordered" evidence="1">
    <location>
        <begin position="311"/>
        <end position="349"/>
    </location>
</feature>
<dbReference type="OrthoDB" id="444151at2759"/>
<evidence type="ECO:0000259" key="2">
    <source>
        <dbReference type="Pfam" id="PF01261"/>
    </source>
</evidence>
<dbReference type="AlphaFoldDB" id="A0A813DJU9"/>
<proteinExistence type="predicted"/>
<keyword evidence="4" id="KW-1185">Reference proteome</keyword>
<dbReference type="Gene3D" id="3.20.20.150">
    <property type="entry name" value="Divalent-metal-dependent TIM barrel enzymes"/>
    <property type="match status" value="1"/>
</dbReference>
<dbReference type="SUPFAM" id="SSF51658">
    <property type="entry name" value="Xylose isomerase-like"/>
    <property type="match status" value="1"/>
</dbReference>
<protein>
    <recommendedName>
        <fullName evidence="2">Xylose isomerase-like TIM barrel domain-containing protein</fullName>
    </recommendedName>
</protein>
<dbReference type="Pfam" id="PF01261">
    <property type="entry name" value="AP_endonuc_2"/>
    <property type="match status" value="1"/>
</dbReference>
<evidence type="ECO:0000313" key="4">
    <source>
        <dbReference type="Proteomes" id="UP000654075"/>
    </source>
</evidence>
<evidence type="ECO:0000313" key="3">
    <source>
        <dbReference type="EMBL" id="CAE8588140.1"/>
    </source>
</evidence>
<dbReference type="Proteomes" id="UP000654075">
    <property type="component" value="Unassembled WGS sequence"/>
</dbReference>
<reference evidence="3" key="1">
    <citation type="submission" date="2021-02" db="EMBL/GenBank/DDBJ databases">
        <authorList>
            <person name="Dougan E. K."/>
            <person name="Rhodes N."/>
            <person name="Thang M."/>
            <person name="Chan C."/>
        </authorList>
    </citation>
    <scope>NUCLEOTIDE SEQUENCE</scope>
</reference>
<name>A0A813DJU9_POLGL</name>
<accession>A0A813DJU9</accession>
<gene>
    <name evidence="3" type="ORF">PGLA1383_LOCUS6947</name>
</gene>
<dbReference type="InterPro" id="IPR036237">
    <property type="entry name" value="Xyl_isomerase-like_sf"/>
</dbReference>